<keyword evidence="5 6" id="KW-0131">Cell cycle</keyword>
<keyword evidence="9" id="KW-1185">Reference proteome</keyword>
<dbReference type="AlphaFoldDB" id="A0A914HYT2"/>
<dbReference type="PANTHER" id="PTHR13220:SF11">
    <property type="entry name" value="TIMELESS-INTERACTING PROTEIN"/>
    <property type="match status" value="1"/>
</dbReference>
<name>A0A914HYT2_GLORO</name>
<evidence type="ECO:0000313" key="9">
    <source>
        <dbReference type="Proteomes" id="UP000887572"/>
    </source>
</evidence>
<keyword evidence="4 6" id="KW-0539">Nucleus</keyword>
<dbReference type="GO" id="GO:0043111">
    <property type="term" value="P:replication fork arrest"/>
    <property type="evidence" value="ECO:0007669"/>
    <property type="project" value="TreeGrafter"/>
</dbReference>
<feature type="compositionally biased region" description="Acidic residues" evidence="7">
    <location>
        <begin position="223"/>
        <end position="235"/>
    </location>
</feature>
<evidence type="ECO:0000256" key="6">
    <source>
        <dbReference type="RuleBase" id="RU366049"/>
    </source>
</evidence>
<protein>
    <recommendedName>
        <fullName evidence="6">TIMELESS-interacting protein</fullName>
    </recommendedName>
</protein>
<organism evidence="9 10">
    <name type="scientific">Globodera rostochiensis</name>
    <name type="common">Golden nematode worm</name>
    <name type="synonym">Heterodera rostochiensis</name>
    <dbReference type="NCBI Taxonomy" id="31243"/>
    <lineage>
        <taxon>Eukaryota</taxon>
        <taxon>Metazoa</taxon>
        <taxon>Ecdysozoa</taxon>
        <taxon>Nematoda</taxon>
        <taxon>Chromadorea</taxon>
        <taxon>Rhabditida</taxon>
        <taxon>Tylenchina</taxon>
        <taxon>Tylenchomorpha</taxon>
        <taxon>Tylenchoidea</taxon>
        <taxon>Heteroderidae</taxon>
        <taxon>Heteroderinae</taxon>
        <taxon>Globodera</taxon>
    </lineage>
</organism>
<evidence type="ECO:0000256" key="5">
    <source>
        <dbReference type="ARBA" id="ARBA00023306"/>
    </source>
</evidence>
<dbReference type="InterPro" id="IPR012923">
    <property type="entry name" value="Csm3"/>
</dbReference>
<dbReference type="Pfam" id="PF07962">
    <property type="entry name" value="Swi3"/>
    <property type="match status" value="1"/>
</dbReference>
<comment type="function">
    <text evidence="6">Plays an important role in the control of DNA replication and the maintenance of replication fork stability.</text>
</comment>
<dbReference type="GO" id="GO:0031298">
    <property type="term" value="C:replication fork protection complex"/>
    <property type="evidence" value="ECO:0007669"/>
    <property type="project" value="TreeGrafter"/>
</dbReference>
<feature type="compositionally biased region" description="Basic and acidic residues" evidence="7">
    <location>
        <begin position="193"/>
        <end position="203"/>
    </location>
</feature>
<comment type="similarity">
    <text evidence="2 6">Belongs to the CSM3 family.</text>
</comment>
<dbReference type="GO" id="GO:0000076">
    <property type="term" value="P:DNA replication checkpoint signaling"/>
    <property type="evidence" value="ECO:0007669"/>
    <property type="project" value="UniProtKB-UniRule"/>
</dbReference>
<proteinExistence type="inferred from homology"/>
<evidence type="ECO:0000256" key="1">
    <source>
        <dbReference type="ARBA" id="ARBA00004123"/>
    </source>
</evidence>
<feature type="region of interest" description="Disordered" evidence="7">
    <location>
        <begin position="172"/>
        <end position="309"/>
    </location>
</feature>
<evidence type="ECO:0000256" key="7">
    <source>
        <dbReference type="SAM" id="MobiDB-lite"/>
    </source>
</evidence>
<evidence type="ECO:0000256" key="3">
    <source>
        <dbReference type="ARBA" id="ARBA00022763"/>
    </source>
</evidence>
<dbReference type="InterPro" id="IPR040038">
    <property type="entry name" value="TIPIN/Csm3/Swi3"/>
</dbReference>
<evidence type="ECO:0000259" key="8">
    <source>
        <dbReference type="Pfam" id="PF07962"/>
    </source>
</evidence>
<evidence type="ECO:0000256" key="4">
    <source>
        <dbReference type="ARBA" id="ARBA00023242"/>
    </source>
</evidence>
<reference evidence="10" key="1">
    <citation type="submission" date="2022-11" db="UniProtKB">
        <authorList>
            <consortium name="WormBaseParasite"/>
        </authorList>
    </citation>
    <scope>IDENTIFICATION</scope>
</reference>
<dbReference type="GO" id="GO:0006974">
    <property type="term" value="P:DNA damage response"/>
    <property type="evidence" value="ECO:0007669"/>
    <property type="project" value="UniProtKB-KW"/>
</dbReference>
<sequence length="309" mass="35421">MAFYLINWANGRRCWHTNDELKMSFDGIDDDELFLDNFADEDDELQSDGKEKEMTEEEKMKILEAVWEISEKEKEEAKKAKTKARHRKPRLKLTERELLSEKGIPALKAIFDDFKFPEQMDPYEKVEVLLGQMEFWAHNLFPSMTFDDCLYKFERLGHMRVVKNAMRRMRLGMPLDDEGEGKKAGKGKKKKKKDDEDGQKGNDESDANDSSAEAMSVNGGSAEVDDAEGEGDLDDFFERMRPDNGGAKSAEEHVEVHQTVQVQEDDNLGEEPSKMVSSQLDSDSDDVGIRRTTSSTPKRRKIVIDDDDF</sequence>
<comment type="subcellular location">
    <subcellularLocation>
        <location evidence="1 6">Nucleus</location>
    </subcellularLocation>
</comment>
<dbReference type="WBParaSite" id="Gr19_v10_g5914.t1">
    <property type="protein sequence ID" value="Gr19_v10_g5914.t1"/>
    <property type="gene ID" value="Gr19_v10_g5914"/>
</dbReference>
<dbReference type="Proteomes" id="UP000887572">
    <property type="component" value="Unplaced"/>
</dbReference>
<evidence type="ECO:0000256" key="2">
    <source>
        <dbReference type="ARBA" id="ARBA00006075"/>
    </source>
</evidence>
<keyword evidence="3 6" id="KW-0227">DNA damage</keyword>
<dbReference type="GO" id="GO:0003677">
    <property type="term" value="F:DNA binding"/>
    <property type="evidence" value="ECO:0007669"/>
    <property type="project" value="TreeGrafter"/>
</dbReference>
<evidence type="ECO:0000313" key="10">
    <source>
        <dbReference type="WBParaSite" id="Gr19_v10_g5914.t1"/>
    </source>
</evidence>
<dbReference type="GO" id="GO:0031297">
    <property type="term" value="P:replication fork processing"/>
    <property type="evidence" value="ECO:0007669"/>
    <property type="project" value="UniProtKB-UniRule"/>
</dbReference>
<feature type="domain" description="Chromosome segregation in meiosis protein 3" evidence="8">
    <location>
        <begin position="92"/>
        <end position="172"/>
    </location>
</feature>
<dbReference type="PANTHER" id="PTHR13220">
    <property type="entry name" value="TIMELESS INTERACTING-RELATED"/>
    <property type="match status" value="1"/>
</dbReference>
<accession>A0A914HYT2</accession>